<keyword evidence="1" id="KW-0175">Coiled coil</keyword>
<dbReference type="GO" id="GO:0072344">
    <property type="term" value="P:rescue of stalled ribosome"/>
    <property type="evidence" value="ECO:0007669"/>
    <property type="project" value="TreeGrafter"/>
</dbReference>
<evidence type="ECO:0000256" key="1">
    <source>
        <dbReference type="SAM" id="Coils"/>
    </source>
</evidence>
<dbReference type="InterPro" id="IPR008532">
    <property type="entry name" value="NFACT_RNA-bd"/>
</dbReference>
<dbReference type="GO" id="GO:1990112">
    <property type="term" value="C:RQC complex"/>
    <property type="evidence" value="ECO:0007669"/>
    <property type="project" value="TreeGrafter"/>
</dbReference>
<evidence type="ECO:0000259" key="2">
    <source>
        <dbReference type="Pfam" id="PF05670"/>
    </source>
</evidence>
<name>A0A8T3YQW5_9ARCH</name>
<dbReference type="GO" id="GO:0000049">
    <property type="term" value="F:tRNA binding"/>
    <property type="evidence" value="ECO:0007669"/>
    <property type="project" value="TreeGrafter"/>
</dbReference>
<dbReference type="AlphaFoldDB" id="A0A8T3YQW5"/>
<dbReference type="GO" id="GO:0043023">
    <property type="term" value="F:ribosomal large subunit binding"/>
    <property type="evidence" value="ECO:0007669"/>
    <property type="project" value="TreeGrafter"/>
</dbReference>
<dbReference type="Pfam" id="PF05670">
    <property type="entry name" value="NFACT-R_1"/>
    <property type="match status" value="1"/>
</dbReference>
<dbReference type="InterPro" id="IPR051608">
    <property type="entry name" value="RQC_Subunit_NEMF"/>
</dbReference>
<evidence type="ECO:0000313" key="4">
    <source>
        <dbReference type="Proteomes" id="UP000732298"/>
    </source>
</evidence>
<evidence type="ECO:0000313" key="3">
    <source>
        <dbReference type="EMBL" id="MBI4210539.1"/>
    </source>
</evidence>
<dbReference type="EMBL" id="JACQPB010000034">
    <property type="protein sequence ID" value="MBI4210539.1"/>
    <property type="molecule type" value="Genomic_DNA"/>
</dbReference>
<reference evidence="3" key="1">
    <citation type="submission" date="2020-07" db="EMBL/GenBank/DDBJ databases">
        <title>Huge and variable diversity of episymbiotic CPR bacteria and DPANN archaea in groundwater ecosystems.</title>
        <authorList>
            <person name="He C.Y."/>
            <person name="Keren R."/>
            <person name="Whittaker M."/>
            <person name="Farag I.F."/>
            <person name="Doudna J."/>
            <person name="Cate J.H.D."/>
            <person name="Banfield J.F."/>
        </authorList>
    </citation>
    <scope>NUCLEOTIDE SEQUENCE</scope>
    <source>
        <strain evidence="3">NC_groundwater_1296_Ag_S-0.2um_52_80</strain>
    </source>
</reference>
<protein>
    <submittedName>
        <fullName evidence="3">DUF814 domain-containing protein</fullName>
    </submittedName>
</protein>
<organism evidence="3 4">
    <name type="scientific">Candidatus Iainarchaeum sp</name>
    <dbReference type="NCBI Taxonomy" id="3101447"/>
    <lineage>
        <taxon>Archaea</taxon>
        <taxon>Candidatus Iainarchaeota</taxon>
        <taxon>Candidatus Iainarchaeia</taxon>
        <taxon>Candidatus Iainarchaeales</taxon>
        <taxon>Candidatus Iainarchaeaceae</taxon>
        <taxon>Candidatus Iainarchaeum</taxon>
    </lineage>
</organism>
<accession>A0A8T3YQW5</accession>
<proteinExistence type="predicted"/>
<dbReference type="PANTHER" id="PTHR15239:SF6">
    <property type="entry name" value="RIBOSOME QUALITY CONTROL COMPLEX SUBUNIT NEMF"/>
    <property type="match status" value="1"/>
</dbReference>
<feature type="domain" description="NFACT RNA-binding" evidence="2">
    <location>
        <begin position="72"/>
        <end position="182"/>
    </location>
</feature>
<dbReference type="PANTHER" id="PTHR15239">
    <property type="entry name" value="NUCLEAR EXPORT MEDIATOR FACTOR NEMF"/>
    <property type="match status" value="1"/>
</dbReference>
<dbReference type="Proteomes" id="UP000732298">
    <property type="component" value="Unassembled WGS sequence"/>
</dbReference>
<sequence>MIEVGMKIEVSFAKSLHENAESYYALAKKYRKKLAGLEKGEKELERKIGKASEEKTPAKKVVVKRERGWFEKFHWFFTSEGFLVISGRDAKGNELVVKKYMEKHDLYFHADIHGAPHTVVKTAGKSPGDASKREAAVFAAIFSRAWASHLPAVDVYSVRPEQVSKRVPTGESIGTGAFMIYGEREWYRKTPLDFSVGLKKEGGSYVVFSGPSSAVSANAVFSLKVVFGQGSKGEVSKKIASRFRAFAGKEAQVSVDDIVSVLPSGGLEVQG</sequence>
<gene>
    <name evidence="3" type="ORF">HY544_03475</name>
</gene>
<feature type="coiled-coil region" evidence="1">
    <location>
        <begin position="27"/>
        <end position="54"/>
    </location>
</feature>
<comment type="caution">
    <text evidence="3">The sequence shown here is derived from an EMBL/GenBank/DDBJ whole genome shotgun (WGS) entry which is preliminary data.</text>
</comment>